<protein>
    <submittedName>
        <fullName evidence="1">L-rhamnose mutarotase</fullName>
    </submittedName>
</protein>
<dbReference type="Proteomes" id="UP001065174">
    <property type="component" value="Chromosome"/>
</dbReference>
<dbReference type="PANTHER" id="PTHR43239:SF1">
    <property type="entry name" value="UPF0734 PROTEIN DDB_G0273871_DDB_G0273177"/>
    <property type="match status" value="1"/>
</dbReference>
<evidence type="ECO:0000313" key="1">
    <source>
        <dbReference type="EMBL" id="UXP32626.1"/>
    </source>
</evidence>
<dbReference type="RefSeq" id="WP_262310061.1">
    <property type="nucleotide sequence ID" value="NZ_CP106679.1"/>
</dbReference>
<name>A0ABY6CQ29_9BACT</name>
<dbReference type="InterPro" id="IPR052996">
    <property type="entry name" value="Carb_Metab_Mutarotase"/>
</dbReference>
<accession>A0ABY6CQ29</accession>
<dbReference type="PANTHER" id="PTHR43239">
    <property type="entry name" value="UPF0734 PROTEIN DDB_G0273871/DDB_G0273177"/>
    <property type="match status" value="1"/>
</dbReference>
<reference evidence="1" key="1">
    <citation type="submission" date="2022-09" db="EMBL/GenBank/DDBJ databases">
        <title>Comparative genomics and taxonomic characterization of three novel marine species of genus Reichenbachiella exhibiting antioxidant and polysaccharide degradation activities.</title>
        <authorList>
            <person name="Muhammad N."/>
            <person name="Lee Y.-J."/>
            <person name="Ko J."/>
            <person name="Kim S.-G."/>
        </authorList>
    </citation>
    <scope>NUCLEOTIDE SEQUENCE</scope>
    <source>
        <strain evidence="1">BKB1-1</strain>
    </source>
</reference>
<sequence>MKKYTLTLDLKDDESLIAAYITHHQQVWPEILDSIKESGIHTMEIYQVANRLFMMIEADEEFSFQRKNEIDEANPKVQEWEQLMDQYQARLPFATGNEKWVLMNKIFEL</sequence>
<proteinExistence type="predicted"/>
<dbReference type="Gene3D" id="3.30.70.100">
    <property type="match status" value="1"/>
</dbReference>
<dbReference type="EMBL" id="CP106679">
    <property type="protein sequence ID" value="UXP32626.1"/>
    <property type="molecule type" value="Genomic_DNA"/>
</dbReference>
<dbReference type="InterPro" id="IPR008000">
    <property type="entry name" value="Rham/fucose_mutarotase"/>
</dbReference>
<dbReference type="Pfam" id="PF05336">
    <property type="entry name" value="rhaM"/>
    <property type="match status" value="1"/>
</dbReference>
<keyword evidence="2" id="KW-1185">Reference proteome</keyword>
<evidence type="ECO:0000313" key="2">
    <source>
        <dbReference type="Proteomes" id="UP001065174"/>
    </source>
</evidence>
<dbReference type="SUPFAM" id="SSF54909">
    <property type="entry name" value="Dimeric alpha+beta barrel"/>
    <property type="match status" value="1"/>
</dbReference>
<organism evidence="1 2">
    <name type="scientific">Reichenbachiella agarivorans</name>
    <dbReference type="NCBI Taxonomy" id="2979464"/>
    <lineage>
        <taxon>Bacteria</taxon>
        <taxon>Pseudomonadati</taxon>
        <taxon>Bacteroidota</taxon>
        <taxon>Cytophagia</taxon>
        <taxon>Cytophagales</taxon>
        <taxon>Reichenbachiellaceae</taxon>
        <taxon>Reichenbachiella</taxon>
    </lineage>
</organism>
<gene>
    <name evidence="1" type="ORF">N6H18_01405</name>
</gene>
<dbReference type="InterPro" id="IPR011008">
    <property type="entry name" value="Dimeric_a/b-barrel"/>
</dbReference>